<evidence type="ECO:0008006" key="4">
    <source>
        <dbReference type="Google" id="ProtNLM"/>
    </source>
</evidence>
<reference evidence="2 3" key="1">
    <citation type="submission" date="2019-04" db="EMBL/GenBank/DDBJ databases">
        <title>Natronospirillum operosus gen. nov., sp. nov., a haloalkaliphilic satellite isolated from decaying biomass of laboratory culture of cyanobacterium Geitlerinema sp. and proposal of Natronospirillaceae fam. nov. and Saccharospirillaceae fam. nov.</title>
        <authorList>
            <person name="Kevbrin V."/>
            <person name="Boltyanskaya Y."/>
            <person name="Koziaeva V."/>
            <person name="Grouzdev D.S."/>
            <person name="Park M."/>
            <person name="Cho J."/>
        </authorList>
    </citation>
    <scope>NUCLEOTIDE SEQUENCE [LARGE SCALE GENOMIC DNA]</scope>
    <source>
        <strain evidence="2 3">G-116</strain>
    </source>
</reference>
<keyword evidence="1" id="KW-0732">Signal</keyword>
<accession>A0A4Z0WFK8</accession>
<feature type="chain" id="PRO_5021402636" description="Alginate export domain-containing protein" evidence="1">
    <location>
        <begin position="21"/>
        <end position="386"/>
    </location>
</feature>
<evidence type="ECO:0000313" key="3">
    <source>
        <dbReference type="Proteomes" id="UP000297475"/>
    </source>
</evidence>
<comment type="caution">
    <text evidence="2">The sequence shown here is derived from an EMBL/GenBank/DDBJ whole genome shotgun (WGS) entry which is preliminary data.</text>
</comment>
<evidence type="ECO:0000256" key="1">
    <source>
        <dbReference type="SAM" id="SignalP"/>
    </source>
</evidence>
<dbReference type="EMBL" id="SRMF01000002">
    <property type="protein sequence ID" value="TGG94086.1"/>
    <property type="molecule type" value="Genomic_DNA"/>
</dbReference>
<protein>
    <recommendedName>
        <fullName evidence="4">Alginate export domain-containing protein</fullName>
    </recommendedName>
</protein>
<dbReference type="AlphaFoldDB" id="A0A4Z0WFK8"/>
<gene>
    <name evidence="2" type="ORF">E4656_07875</name>
</gene>
<dbReference type="Proteomes" id="UP000297475">
    <property type="component" value="Unassembled WGS sequence"/>
</dbReference>
<dbReference type="RefSeq" id="WP_135482655.1">
    <property type="nucleotide sequence ID" value="NZ_SRMF01000002.1"/>
</dbReference>
<dbReference type="OrthoDB" id="6284745at2"/>
<keyword evidence="3" id="KW-1185">Reference proteome</keyword>
<sequence>MKAWTGPALAGLLLASVAVAADTDVWIDLNLGVETQMERTEPLTDPALTQTAGSRFNLLHHVDADVRLNLQYGLEQRLHVRRGSGLGGPGLASGAPGADYRWEDLTSNLYSSPDDDLVLTQNLDRANVQYFGTRGELSAGRQAISLGLSPQFSPMDVIMPARISAQERSYRPGVDALRWRQPWGAFGELDLGWVQGSDQALFVRAYQQVDRWTLEATALTVNRSEHLLGVGAQTAVGDWGLWQESAWLFNEDDSGLRLTLGADRQIFGDVYVVGEYHYNQLGARRPDMTVLASDFYQQGLVVPWGRHYAGVQASAPVSALTDLQAGTVINLGDESALLTTGFQHSLTNDSRLEGTLGVPVATRSEASASEFGLYPLTAALNWSATF</sequence>
<proteinExistence type="predicted"/>
<name>A0A4Z0WFK8_9GAMM</name>
<evidence type="ECO:0000313" key="2">
    <source>
        <dbReference type="EMBL" id="TGG94086.1"/>
    </source>
</evidence>
<organism evidence="2 3">
    <name type="scientific">Natronospirillum operosum</name>
    <dbReference type="NCBI Taxonomy" id="2759953"/>
    <lineage>
        <taxon>Bacteria</taxon>
        <taxon>Pseudomonadati</taxon>
        <taxon>Pseudomonadota</taxon>
        <taxon>Gammaproteobacteria</taxon>
        <taxon>Oceanospirillales</taxon>
        <taxon>Natronospirillaceae</taxon>
        <taxon>Natronospirillum</taxon>
    </lineage>
</organism>
<feature type="signal peptide" evidence="1">
    <location>
        <begin position="1"/>
        <end position="20"/>
    </location>
</feature>